<keyword evidence="2" id="KW-0479">Metal-binding</keyword>
<organism evidence="4 5">
    <name type="scientific">Terrisporobacter hibernicus</name>
    <dbReference type="NCBI Taxonomy" id="2813371"/>
    <lineage>
        <taxon>Bacteria</taxon>
        <taxon>Bacillati</taxon>
        <taxon>Bacillota</taxon>
        <taxon>Clostridia</taxon>
        <taxon>Peptostreptococcales</taxon>
        <taxon>Peptostreptococcaceae</taxon>
        <taxon>Terrisporobacter</taxon>
    </lineage>
</organism>
<dbReference type="PANTHER" id="PTHR11014">
    <property type="entry name" value="PEPTIDASE M20 FAMILY MEMBER"/>
    <property type="match status" value="1"/>
</dbReference>
<gene>
    <name evidence="4" type="ORF">JW646_11720</name>
</gene>
<reference evidence="4 5" key="1">
    <citation type="journal article" date="2023" name="Int. J. Syst. Evol. Microbiol.">
        <title>Terrisporobacter hibernicus sp. nov., isolated from bovine faeces in Northern Ireland.</title>
        <authorList>
            <person name="Mitchell M."/>
            <person name="Nguyen S.V."/>
            <person name="Connor M."/>
            <person name="Fairley D.J."/>
            <person name="Donoghue O."/>
            <person name="Marshall H."/>
            <person name="Koolman L."/>
            <person name="McMullan G."/>
            <person name="Schaffer K.E."/>
            <person name="McGrath J.W."/>
            <person name="Fanning S."/>
        </authorList>
    </citation>
    <scope>NUCLEOTIDE SEQUENCE [LARGE SCALE GENOMIC DNA]</scope>
    <source>
        <strain evidence="4 5">MCA3</strain>
    </source>
</reference>
<dbReference type="AlphaFoldDB" id="A0AAX2ZAK8"/>
<keyword evidence="1" id="KW-0378">Hydrolase</keyword>
<dbReference type="InterPro" id="IPR017439">
    <property type="entry name" value="Amidohydrolase"/>
</dbReference>
<comment type="cofactor">
    <cofactor evidence="2">
        <name>Mn(2+)</name>
        <dbReference type="ChEBI" id="CHEBI:29035"/>
    </cofactor>
    <text evidence="2">The Mn(2+) ion enhances activity.</text>
</comment>
<keyword evidence="2" id="KW-0464">Manganese</keyword>
<dbReference type="Gene3D" id="3.30.70.360">
    <property type="match status" value="1"/>
</dbReference>
<dbReference type="GO" id="GO:0019877">
    <property type="term" value="P:diaminopimelate biosynthetic process"/>
    <property type="evidence" value="ECO:0007669"/>
    <property type="project" value="UniProtKB-ARBA"/>
</dbReference>
<feature type="binding site" evidence="2">
    <location>
        <position position="106"/>
    </location>
    <ligand>
        <name>Mn(2+)</name>
        <dbReference type="ChEBI" id="CHEBI:29035"/>
        <label>2</label>
    </ligand>
</feature>
<evidence type="ECO:0000313" key="5">
    <source>
        <dbReference type="Proteomes" id="UP001198983"/>
    </source>
</evidence>
<dbReference type="GO" id="GO:0050118">
    <property type="term" value="F:N-acetyldiaminopimelate deacetylase activity"/>
    <property type="evidence" value="ECO:0007669"/>
    <property type="project" value="UniProtKB-ARBA"/>
</dbReference>
<dbReference type="RefSeq" id="WP_228415277.1">
    <property type="nucleotide sequence ID" value="NZ_CP081135.1"/>
</dbReference>
<dbReference type="FunFam" id="3.30.70.360:FF:000001">
    <property type="entry name" value="N-acetyldiaminopimelate deacetylase"/>
    <property type="match status" value="1"/>
</dbReference>
<dbReference type="InterPro" id="IPR036264">
    <property type="entry name" value="Bact_exopeptidase_dim_dom"/>
</dbReference>
<evidence type="ECO:0000256" key="2">
    <source>
        <dbReference type="PIRSR" id="PIRSR005962-1"/>
    </source>
</evidence>
<proteinExistence type="predicted"/>
<sequence>MDFQEVINKVNNLNDWIVKIRRDIHETPELAMEEYITKEKIKKYLDEIGIEYKEFESHRGIIAYIIKNPTYKTIAIRADIDALPINEKNDKLYKSKHEGIMHACGHDAHTAMLIGACKVLYEMRSELKVNVKFFFQGAEERFGGAKYLIKDDCLENPKVDYMFGLHVQANVERGFIECRKGTLNASSSSLKIRIKGKRAHGAYPENGTDALVCAAQVITSLQSIISRNISPSSMAVLTLGKISGGEAQNVICEDVEISGTIRALNEKSKKFIVDRAKNIIENTAKAYGCKGDLYMENQGYPPVINDKELVDIIKLNTEILLGKESYKEKRYPAMGAEDFSFYTENCKGVFFHLGCGSEEKGINSLIHTDTFDIDEGCLVIGSAMHVLNVLYFNK</sequence>
<feature type="binding site" evidence="2">
    <location>
        <position position="367"/>
    </location>
    <ligand>
        <name>Mn(2+)</name>
        <dbReference type="ChEBI" id="CHEBI:29035"/>
        <label>2</label>
    </ligand>
</feature>
<dbReference type="Proteomes" id="UP001198983">
    <property type="component" value="Chromosome"/>
</dbReference>
<evidence type="ECO:0000256" key="1">
    <source>
        <dbReference type="ARBA" id="ARBA00022801"/>
    </source>
</evidence>
<feature type="binding site" evidence="2">
    <location>
        <position position="104"/>
    </location>
    <ligand>
        <name>Mn(2+)</name>
        <dbReference type="ChEBI" id="CHEBI:29035"/>
        <label>2</label>
    </ligand>
</feature>
<dbReference type="SUPFAM" id="SSF55031">
    <property type="entry name" value="Bacterial exopeptidase dimerisation domain"/>
    <property type="match status" value="1"/>
</dbReference>
<dbReference type="GO" id="GO:0046872">
    <property type="term" value="F:metal ion binding"/>
    <property type="evidence" value="ECO:0007669"/>
    <property type="project" value="UniProtKB-KW"/>
</dbReference>
<evidence type="ECO:0000259" key="3">
    <source>
        <dbReference type="Pfam" id="PF07687"/>
    </source>
</evidence>
<dbReference type="Gene3D" id="3.40.630.10">
    <property type="entry name" value="Zn peptidases"/>
    <property type="match status" value="1"/>
</dbReference>
<protein>
    <submittedName>
        <fullName evidence="4">Amidohydrolase</fullName>
    </submittedName>
</protein>
<dbReference type="CDD" id="cd03886">
    <property type="entry name" value="M20_Acy1"/>
    <property type="match status" value="1"/>
</dbReference>
<dbReference type="NCBIfam" id="TIGR01891">
    <property type="entry name" value="amidohydrolases"/>
    <property type="match status" value="1"/>
</dbReference>
<feature type="domain" description="Peptidase M20 dimerisation" evidence="3">
    <location>
        <begin position="187"/>
        <end position="287"/>
    </location>
</feature>
<dbReference type="PIRSF" id="PIRSF005962">
    <property type="entry name" value="Pept_M20D_amidohydro"/>
    <property type="match status" value="1"/>
</dbReference>
<dbReference type="EMBL" id="CP081135">
    <property type="protein sequence ID" value="UEL46318.1"/>
    <property type="molecule type" value="Genomic_DNA"/>
</dbReference>
<keyword evidence="5" id="KW-1185">Reference proteome</keyword>
<dbReference type="Pfam" id="PF01546">
    <property type="entry name" value="Peptidase_M20"/>
    <property type="match status" value="1"/>
</dbReference>
<feature type="binding site" evidence="2">
    <location>
        <position position="166"/>
    </location>
    <ligand>
        <name>Mn(2+)</name>
        <dbReference type="ChEBI" id="CHEBI:29035"/>
        <label>2</label>
    </ligand>
</feature>
<dbReference type="KEGG" id="tem:JW646_11720"/>
<name>A0AAX2ZAK8_9FIRM</name>
<dbReference type="InterPro" id="IPR011650">
    <property type="entry name" value="Peptidase_M20_dimer"/>
</dbReference>
<dbReference type="InterPro" id="IPR002933">
    <property type="entry name" value="Peptidase_M20"/>
</dbReference>
<accession>A0AAX2ZAK8</accession>
<dbReference type="PANTHER" id="PTHR11014:SF63">
    <property type="entry name" value="METALLOPEPTIDASE, PUTATIVE (AFU_ORTHOLOGUE AFUA_6G09600)-RELATED"/>
    <property type="match status" value="1"/>
</dbReference>
<feature type="binding site" evidence="2">
    <location>
        <position position="140"/>
    </location>
    <ligand>
        <name>Mn(2+)</name>
        <dbReference type="ChEBI" id="CHEBI:29035"/>
        <label>2</label>
    </ligand>
</feature>
<evidence type="ECO:0000313" key="4">
    <source>
        <dbReference type="EMBL" id="UEL46318.1"/>
    </source>
</evidence>
<dbReference type="Pfam" id="PF07687">
    <property type="entry name" value="M20_dimer"/>
    <property type="match status" value="1"/>
</dbReference>
<dbReference type="SUPFAM" id="SSF53187">
    <property type="entry name" value="Zn-dependent exopeptidases"/>
    <property type="match status" value="1"/>
</dbReference>